<dbReference type="InterPro" id="IPR014529">
    <property type="entry name" value="UCP026631"/>
</dbReference>
<dbReference type="InterPro" id="IPR005182">
    <property type="entry name" value="YdbS-like_PH"/>
</dbReference>
<organism evidence="4 5">
    <name type="scientific">Sinomonas flava</name>
    <dbReference type="NCBI Taxonomy" id="496857"/>
    <lineage>
        <taxon>Bacteria</taxon>
        <taxon>Bacillati</taxon>
        <taxon>Actinomycetota</taxon>
        <taxon>Actinomycetes</taxon>
        <taxon>Micrococcales</taxon>
        <taxon>Micrococcaceae</taxon>
        <taxon>Sinomonas</taxon>
    </lineage>
</organism>
<keyword evidence="2" id="KW-1133">Transmembrane helix</keyword>
<dbReference type="Pfam" id="PF03703">
    <property type="entry name" value="bPH_2"/>
    <property type="match status" value="3"/>
</dbReference>
<keyword evidence="2" id="KW-0812">Transmembrane</keyword>
<evidence type="ECO:0000259" key="3">
    <source>
        <dbReference type="Pfam" id="PF03703"/>
    </source>
</evidence>
<feature type="transmembrane region" description="Helical" evidence="2">
    <location>
        <begin position="63"/>
        <end position="84"/>
    </location>
</feature>
<feature type="region of interest" description="Disordered" evidence="1">
    <location>
        <begin position="178"/>
        <end position="197"/>
    </location>
</feature>
<accession>A0ABP5NMP5</accession>
<gene>
    <name evidence="4" type="ORF">GCM10009849_23030</name>
</gene>
<feature type="transmembrane region" description="Helical" evidence="2">
    <location>
        <begin position="24"/>
        <end position="43"/>
    </location>
</feature>
<evidence type="ECO:0000256" key="1">
    <source>
        <dbReference type="SAM" id="MobiDB-lite"/>
    </source>
</evidence>
<comment type="caution">
    <text evidence="4">The sequence shown here is derived from an EMBL/GenBank/DDBJ whole genome shotgun (WGS) entry which is preliminary data.</text>
</comment>
<reference evidence="5" key="1">
    <citation type="journal article" date="2019" name="Int. J. Syst. Evol. Microbiol.">
        <title>The Global Catalogue of Microorganisms (GCM) 10K type strain sequencing project: providing services to taxonomists for standard genome sequencing and annotation.</title>
        <authorList>
            <consortium name="The Broad Institute Genomics Platform"/>
            <consortium name="The Broad Institute Genome Sequencing Center for Infectious Disease"/>
            <person name="Wu L."/>
            <person name="Ma J."/>
        </authorList>
    </citation>
    <scope>NUCLEOTIDE SEQUENCE [LARGE SCALE GENOMIC DNA]</scope>
    <source>
        <strain evidence="5">JCM 16034</strain>
    </source>
</reference>
<name>A0ABP5NMP5_9MICC</name>
<dbReference type="RefSeq" id="WP_344299871.1">
    <property type="nucleotide sequence ID" value="NZ_BAAAQW010000006.1"/>
</dbReference>
<evidence type="ECO:0000313" key="5">
    <source>
        <dbReference type="Proteomes" id="UP001500432"/>
    </source>
</evidence>
<dbReference type="PIRSF" id="PIRSF026631">
    <property type="entry name" value="UCP026631"/>
    <property type="match status" value="1"/>
</dbReference>
<dbReference type="PANTHER" id="PTHR34473:SF2">
    <property type="entry name" value="UPF0699 TRANSMEMBRANE PROTEIN YDBT"/>
    <property type="match status" value="1"/>
</dbReference>
<feature type="domain" description="YdbS-like PH" evidence="3">
    <location>
        <begin position="402"/>
        <end position="477"/>
    </location>
</feature>
<dbReference type="Proteomes" id="UP001500432">
    <property type="component" value="Unassembled WGS sequence"/>
</dbReference>
<feature type="domain" description="YdbS-like PH" evidence="3">
    <location>
        <begin position="83"/>
        <end position="162"/>
    </location>
</feature>
<keyword evidence="2" id="KW-0472">Membrane</keyword>
<feature type="domain" description="YdbS-like PH" evidence="3">
    <location>
        <begin position="274"/>
        <end position="339"/>
    </location>
</feature>
<feature type="transmembrane region" description="Helical" evidence="2">
    <location>
        <begin position="219"/>
        <end position="242"/>
    </location>
</feature>
<evidence type="ECO:0000313" key="4">
    <source>
        <dbReference type="EMBL" id="GAA2200861.1"/>
    </source>
</evidence>
<feature type="transmembrane region" description="Helical" evidence="2">
    <location>
        <begin position="248"/>
        <end position="267"/>
    </location>
</feature>
<sequence>MGTQQIPGSAHDGEWRRVHPLSPWVRGWILVAALFVAVGRDWFEALLSGGVNRGWWSGVPLPVLAAVGIGVVVLVAAGFMFSWWTTRFAVDATTVRLRSGIVFRQLRQARLDRVQAVDLAQPLLARLFGLAELRFEVADAGESALRLSFLPVAEAEALRAQILAAAAAAHSTEQLRAPERLPHPAPALSGARREAERVASEAPADPGEVLVAAVPVARILASTLLTPFVMVAGLAAAASVALQVATGVAALGVALVPAFLAAAATAWGRINRTWNFRVLAAGDGLRLRYGLLETRTQTVPAGRIQAVGIRQPLLWRPFGWWALHVNVAGYGQSSRQEEAKSTVLPAGTLEDVFRVLGLVFPDPGTGPGSARGVVQAGMTGAGDDGGFASSPGSARWVDPLGWRRTGFLATGTAVLCRHGAFARTLSIVPHGRTQSVALTQGPLERRFGLANVELHSTPGPVRPAARHLAVADAERLFGELAARAAAARRRAPGAAPLARQHPPVRAEGDTP</sequence>
<proteinExistence type="predicted"/>
<keyword evidence="5" id="KW-1185">Reference proteome</keyword>
<dbReference type="PANTHER" id="PTHR34473">
    <property type="entry name" value="UPF0699 TRANSMEMBRANE PROTEIN YDBS"/>
    <property type="match status" value="1"/>
</dbReference>
<dbReference type="EMBL" id="BAAAQW010000006">
    <property type="protein sequence ID" value="GAA2200861.1"/>
    <property type="molecule type" value="Genomic_DNA"/>
</dbReference>
<feature type="region of interest" description="Disordered" evidence="1">
    <location>
        <begin position="488"/>
        <end position="511"/>
    </location>
</feature>
<evidence type="ECO:0000256" key="2">
    <source>
        <dbReference type="SAM" id="Phobius"/>
    </source>
</evidence>
<protein>
    <submittedName>
        <fullName evidence="4">PH domain-containing protein</fullName>
    </submittedName>
</protein>